<dbReference type="STRING" id="933852.A0A0C2WR96"/>
<reference evidence="2" key="2">
    <citation type="submission" date="2015-01" db="EMBL/GenBank/DDBJ databases">
        <title>Evolutionary Origins and Diversification of the Mycorrhizal Mutualists.</title>
        <authorList>
            <consortium name="DOE Joint Genome Institute"/>
            <consortium name="Mycorrhizal Genomics Consortium"/>
            <person name="Kohler A."/>
            <person name="Kuo A."/>
            <person name="Nagy L.G."/>
            <person name="Floudas D."/>
            <person name="Copeland A."/>
            <person name="Barry K.W."/>
            <person name="Cichocki N."/>
            <person name="Veneault-Fourrey C."/>
            <person name="LaButti K."/>
            <person name="Lindquist E.A."/>
            <person name="Lipzen A."/>
            <person name="Lundell T."/>
            <person name="Morin E."/>
            <person name="Murat C."/>
            <person name="Riley R."/>
            <person name="Ohm R."/>
            <person name="Sun H."/>
            <person name="Tunlid A."/>
            <person name="Henrissat B."/>
            <person name="Grigoriev I.V."/>
            <person name="Hibbett D.S."/>
            <person name="Martin F."/>
        </authorList>
    </citation>
    <scope>NUCLEOTIDE SEQUENCE [LARGE SCALE GENOMIC DNA]</scope>
    <source>
        <strain evidence="2">MAFF 305830</strain>
    </source>
</reference>
<evidence type="ECO:0000313" key="2">
    <source>
        <dbReference type="Proteomes" id="UP000054097"/>
    </source>
</evidence>
<dbReference type="Proteomes" id="UP000054097">
    <property type="component" value="Unassembled WGS sequence"/>
</dbReference>
<sequence>MRCGVDPVTPRHSALLSQEVKAANKVARRFSIRATAINQIICWAGWKILEAYPLAKRSGLCILFTFDSIVTYWDPWVFRSVNVTTIDWTQPKFKALGNAIGFHPFCEIIFGDNECCRVPMVALGHGTAVQSRQQK</sequence>
<accession>A0A0C2WR96</accession>
<keyword evidence="2" id="KW-1185">Reference proteome</keyword>
<protein>
    <submittedName>
        <fullName evidence="1">Uncharacterized protein</fullName>
    </submittedName>
</protein>
<name>A0A0C2WR96_SERVB</name>
<reference evidence="1 2" key="1">
    <citation type="submission" date="2014-04" db="EMBL/GenBank/DDBJ databases">
        <authorList>
            <consortium name="DOE Joint Genome Institute"/>
            <person name="Kuo A."/>
            <person name="Zuccaro A."/>
            <person name="Kohler A."/>
            <person name="Nagy L.G."/>
            <person name="Floudas D."/>
            <person name="Copeland A."/>
            <person name="Barry K.W."/>
            <person name="Cichocki N."/>
            <person name="Veneault-Fourrey C."/>
            <person name="LaButti K."/>
            <person name="Lindquist E.A."/>
            <person name="Lipzen A."/>
            <person name="Lundell T."/>
            <person name="Morin E."/>
            <person name="Murat C."/>
            <person name="Sun H."/>
            <person name="Tunlid A."/>
            <person name="Henrissat B."/>
            <person name="Grigoriev I.V."/>
            <person name="Hibbett D.S."/>
            <person name="Martin F."/>
            <person name="Nordberg H.P."/>
            <person name="Cantor M.N."/>
            <person name="Hua S.X."/>
        </authorList>
    </citation>
    <scope>NUCLEOTIDE SEQUENCE [LARGE SCALE GENOMIC DNA]</scope>
    <source>
        <strain evidence="1 2">MAFF 305830</strain>
    </source>
</reference>
<gene>
    <name evidence="1" type="ORF">M408DRAFT_30655</name>
</gene>
<proteinExistence type="predicted"/>
<dbReference type="HOGENOM" id="CLU_1887027_0_0_1"/>
<organism evidence="1 2">
    <name type="scientific">Serendipita vermifera MAFF 305830</name>
    <dbReference type="NCBI Taxonomy" id="933852"/>
    <lineage>
        <taxon>Eukaryota</taxon>
        <taxon>Fungi</taxon>
        <taxon>Dikarya</taxon>
        <taxon>Basidiomycota</taxon>
        <taxon>Agaricomycotina</taxon>
        <taxon>Agaricomycetes</taxon>
        <taxon>Sebacinales</taxon>
        <taxon>Serendipitaceae</taxon>
        <taxon>Serendipita</taxon>
    </lineage>
</organism>
<evidence type="ECO:0000313" key="1">
    <source>
        <dbReference type="EMBL" id="KIM20102.1"/>
    </source>
</evidence>
<dbReference type="EMBL" id="KN824476">
    <property type="protein sequence ID" value="KIM20102.1"/>
    <property type="molecule type" value="Genomic_DNA"/>
</dbReference>
<dbReference type="AlphaFoldDB" id="A0A0C2WR96"/>